<protein>
    <submittedName>
        <fullName evidence="1">Uncharacterized protein</fullName>
    </submittedName>
</protein>
<organism evidence="1">
    <name type="scientific">Rhizophora mucronata</name>
    <name type="common">Asiatic mangrove</name>
    <dbReference type="NCBI Taxonomy" id="61149"/>
    <lineage>
        <taxon>Eukaryota</taxon>
        <taxon>Viridiplantae</taxon>
        <taxon>Streptophyta</taxon>
        <taxon>Embryophyta</taxon>
        <taxon>Tracheophyta</taxon>
        <taxon>Spermatophyta</taxon>
        <taxon>Magnoliopsida</taxon>
        <taxon>eudicotyledons</taxon>
        <taxon>Gunneridae</taxon>
        <taxon>Pentapetalae</taxon>
        <taxon>rosids</taxon>
        <taxon>fabids</taxon>
        <taxon>Malpighiales</taxon>
        <taxon>Rhizophoraceae</taxon>
        <taxon>Rhizophora</taxon>
    </lineage>
</organism>
<dbReference type="EMBL" id="GGEC01088127">
    <property type="protein sequence ID" value="MBX68611.1"/>
    <property type="molecule type" value="Transcribed_RNA"/>
</dbReference>
<evidence type="ECO:0000313" key="1">
    <source>
        <dbReference type="EMBL" id="MBX68611.1"/>
    </source>
</evidence>
<proteinExistence type="predicted"/>
<reference evidence="1" key="1">
    <citation type="submission" date="2018-02" db="EMBL/GenBank/DDBJ databases">
        <title>Rhizophora mucronata_Transcriptome.</title>
        <authorList>
            <person name="Meera S.P."/>
            <person name="Sreeshan A."/>
            <person name="Augustine A."/>
        </authorList>
    </citation>
    <scope>NUCLEOTIDE SEQUENCE</scope>
    <source>
        <tissue evidence="1">Leaf</tissue>
    </source>
</reference>
<name>A0A2P2QP08_RHIMU</name>
<dbReference type="AlphaFoldDB" id="A0A2P2QP08"/>
<accession>A0A2P2QP08</accession>
<sequence length="71" mass="8107">MLVSKKLTAIIVVPLASGSLGHLWLAKPCPRRPKLLRLQIKYNSVSNDIILCQKIVVPWNFLLPLSFFFFI</sequence>